<dbReference type="EMBL" id="ARYL01000004">
    <property type="protein sequence ID" value="KDA03760.1"/>
    <property type="molecule type" value="Genomic_DNA"/>
</dbReference>
<comment type="caution">
    <text evidence="2">The sequence shown here is derived from an EMBL/GenBank/DDBJ whole genome shotgun (WGS) entry which is preliminary data.</text>
</comment>
<reference evidence="2 3" key="1">
    <citation type="journal article" date="2014" name="Antonie Van Leeuwenhoek">
        <title>Hyphomonas beringensis sp. nov. and Hyphomonas chukchiensis sp. nov., isolated from surface seawater of the Bering Sea and Chukchi Sea.</title>
        <authorList>
            <person name="Li C."/>
            <person name="Lai Q."/>
            <person name="Li G."/>
            <person name="Dong C."/>
            <person name="Wang J."/>
            <person name="Liao Y."/>
            <person name="Shao Z."/>
        </authorList>
    </citation>
    <scope>NUCLEOTIDE SEQUENCE [LARGE SCALE GENOMIC DNA]</scope>
    <source>
        <strain evidence="2 3">SCH89</strain>
    </source>
</reference>
<accession>A0A059GB05</accession>
<protein>
    <submittedName>
        <fullName evidence="2">Uncharacterized protein</fullName>
    </submittedName>
</protein>
<gene>
    <name evidence="2" type="ORF">HOC_04747</name>
</gene>
<evidence type="ECO:0000313" key="3">
    <source>
        <dbReference type="Proteomes" id="UP000024942"/>
    </source>
</evidence>
<feature type="transmembrane region" description="Helical" evidence="1">
    <location>
        <begin position="12"/>
        <end position="29"/>
    </location>
</feature>
<evidence type="ECO:0000256" key="1">
    <source>
        <dbReference type="SAM" id="Phobius"/>
    </source>
</evidence>
<keyword evidence="1" id="KW-0472">Membrane</keyword>
<organism evidence="2 3">
    <name type="scientific">Hyphomonas oceanitis SCH89</name>
    <dbReference type="NCBI Taxonomy" id="1280953"/>
    <lineage>
        <taxon>Bacteria</taxon>
        <taxon>Pseudomonadati</taxon>
        <taxon>Pseudomonadota</taxon>
        <taxon>Alphaproteobacteria</taxon>
        <taxon>Hyphomonadales</taxon>
        <taxon>Hyphomonadaceae</taxon>
        <taxon>Hyphomonas</taxon>
    </lineage>
</organism>
<keyword evidence="3" id="KW-1185">Reference proteome</keyword>
<sequence>MRPMPEFTLFRPMPGLPWYLLPIWPLIYFRIQRLRAWFKANGGPGSQMLWAVTNHGRVDLVFLSDDMTAHPSGSFRAPVSDRLAHALAGEDLLSPPVPLSQRTLGSSPAGASLCGSGPQLSLGIRLFVEKLGPIPDT</sequence>
<dbReference type="AlphaFoldDB" id="A0A059GB05"/>
<name>A0A059GB05_9PROT</name>
<evidence type="ECO:0000313" key="2">
    <source>
        <dbReference type="EMBL" id="KDA03760.1"/>
    </source>
</evidence>
<keyword evidence="1" id="KW-0812">Transmembrane</keyword>
<dbReference type="Proteomes" id="UP000024942">
    <property type="component" value="Unassembled WGS sequence"/>
</dbReference>
<proteinExistence type="predicted"/>
<keyword evidence="1" id="KW-1133">Transmembrane helix</keyword>
<dbReference type="PATRIC" id="fig|1280953.3.peg.959"/>